<dbReference type="HOGENOM" id="CLU_100987_0_0_3"/>
<dbReference type="InterPro" id="IPR058084">
    <property type="entry name" value="Slr1658-like"/>
</dbReference>
<evidence type="ECO:0000313" key="1">
    <source>
        <dbReference type="EMBL" id="AFZ12723.1"/>
    </source>
</evidence>
<evidence type="ECO:0008006" key="3">
    <source>
        <dbReference type="Google" id="ProtNLM"/>
    </source>
</evidence>
<dbReference type="AlphaFoldDB" id="K9VX83"/>
<dbReference type="InterPro" id="IPR046239">
    <property type="entry name" value="DUF6272"/>
</dbReference>
<keyword evidence="2" id="KW-1185">Reference proteome</keyword>
<dbReference type="KEGG" id="cep:Cri9333_1839"/>
<accession>K9VX83</accession>
<dbReference type="EMBL" id="CP003620">
    <property type="protein sequence ID" value="AFZ12723.1"/>
    <property type="molecule type" value="Genomic_DNA"/>
</dbReference>
<evidence type="ECO:0000313" key="2">
    <source>
        <dbReference type="Proteomes" id="UP000010472"/>
    </source>
</evidence>
<protein>
    <recommendedName>
        <fullName evidence="3">ATP-binding region ATPase domain protein</fullName>
    </recommendedName>
</protein>
<name>K9VX83_9CYAN</name>
<reference evidence="1 2" key="1">
    <citation type="submission" date="2012-06" db="EMBL/GenBank/DDBJ databases">
        <title>Finished chromosome of genome of Crinalium epipsammum PCC 9333.</title>
        <authorList>
            <consortium name="US DOE Joint Genome Institute"/>
            <person name="Gugger M."/>
            <person name="Coursin T."/>
            <person name="Rippka R."/>
            <person name="Tandeau De Marsac N."/>
            <person name="Huntemann M."/>
            <person name="Wei C.-L."/>
            <person name="Han J."/>
            <person name="Detter J.C."/>
            <person name="Han C."/>
            <person name="Tapia R."/>
            <person name="Davenport K."/>
            <person name="Daligault H."/>
            <person name="Erkkila T."/>
            <person name="Gu W."/>
            <person name="Munk A.C.C."/>
            <person name="Teshima H."/>
            <person name="Xu Y."/>
            <person name="Chain P."/>
            <person name="Chen A."/>
            <person name="Krypides N."/>
            <person name="Mavromatis K."/>
            <person name="Markowitz V."/>
            <person name="Szeto E."/>
            <person name="Ivanova N."/>
            <person name="Mikhailova N."/>
            <person name="Ovchinnikova G."/>
            <person name="Pagani I."/>
            <person name="Pati A."/>
            <person name="Goodwin L."/>
            <person name="Peters L."/>
            <person name="Pitluck S."/>
            <person name="Woyke T."/>
            <person name="Kerfeld C."/>
        </authorList>
    </citation>
    <scope>NUCLEOTIDE SEQUENCE [LARGE SCALE GENOMIC DNA]</scope>
    <source>
        <strain evidence="1 2">PCC 9333</strain>
    </source>
</reference>
<dbReference type="NCBIfam" id="NF047703">
    <property type="entry name" value="slr1658_superfam"/>
    <property type="match status" value="1"/>
</dbReference>
<sequence length="196" mass="22485">MSQIFGNFVESFPPEQDSLELTFTPNSLPIKKRWRSNRLSAHFIADYFSNFLPVDEEDPTHERRIKESKGAVSYVANELLENAMKFNNPTSKFKIKFGIHFIEEFEVTAVIFATNSVNAEGLEKFQRFIQELLSSDPEELYVQQIEKSTEEENSEASGLGFLTMINDYSAKLGWKFEIVQEDPKILTVTTMALVPI</sequence>
<dbReference type="PATRIC" id="fig|1173022.3.peg.1986"/>
<dbReference type="eggNOG" id="COG5381">
    <property type="taxonomic scope" value="Bacteria"/>
</dbReference>
<gene>
    <name evidence="1" type="ORF">Cri9333_1839</name>
</gene>
<dbReference type="RefSeq" id="WP_015202840.1">
    <property type="nucleotide sequence ID" value="NC_019753.1"/>
</dbReference>
<dbReference type="OrthoDB" id="5488639at2"/>
<dbReference type="Proteomes" id="UP000010472">
    <property type="component" value="Chromosome"/>
</dbReference>
<proteinExistence type="predicted"/>
<organism evidence="1 2">
    <name type="scientific">Crinalium epipsammum PCC 9333</name>
    <dbReference type="NCBI Taxonomy" id="1173022"/>
    <lineage>
        <taxon>Bacteria</taxon>
        <taxon>Bacillati</taxon>
        <taxon>Cyanobacteriota</taxon>
        <taxon>Cyanophyceae</taxon>
        <taxon>Gomontiellales</taxon>
        <taxon>Gomontiellaceae</taxon>
        <taxon>Crinalium</taxon>
    </lineage>
</organism>
<dbReference type="Pfam" id="PF19788">
    <property type="entry name" value="DUF6272"/>
    <property type="match status" value="1"/>
</dbReference>
<dbReference type="STRING" id="1173022.Cri9333_1839"/>